<keyword evidence="3" id="KW-1185">Reference proteome</keyword>
<dbReference type="EMBL" id="FMZZ01000006">
    <property type="protein sequence ID" value="SDD03461.1"/>
    <property type="molecule type" value="Genomic_DNA"/>
</dbReference>
<reference evidence="3" key="1">
    <citation type="submission" date="2016-10" db="EMBL/GenBank/DDBJ databases">
        <authorList>
            <person name="Varghese N."/>
            <person name="Submissions S."/>
        </authorList>
    </citation>
    <scope>NUCLEOTIDE SEQUENCE [LARGE SCALE GENOMIC DNA]</scope>
    <source>
        <strain evidence="3">IBRC-M 10403</strain>
    </source>
</reference>
<evidence type="ECO:0000313" key="2">
    <source>
        <dbReference type="EMBL" id="SDD03461.1"/>
    </source>
</evidence>
<dbReference type="Pfam" id="PF19054">
    <property type="entry name" value="DUF5753"/>
    <property type="match status" value="1"/>
</dbReference>
<proteinExistence type="predicted"/>
<sequence length="58" mass="6515">MSGPFRIMRYEDQFPVVSTETLNHTLFLGDPTDIAAYQLILSLLAQNSFSDPMLPQPS</sequence>
<organism evidence="2 3">
    <name type="scientific">Actinokineospora iranica</name>
    <dbReference type="NCBI Taxonomy" id="1271860"/>
    <lineage>
        <taxon>Bacteria</taxon>
        <taxon>Bacillati</taxon>
        <taxon>Actinomycetota</taxon>
        <taxon>Actinomycetes</taxon>
        <taxon>Pseudonocardiales</taxon>
        <taxon>Pseudonocardiaceae</taxon>
        <taxon>Actinokineospora</taxon>
    </lineage>
</organism>
<protein>
    <recommendedName>
        <fullName evidence="1">DUF5753 domain-containing protein</fullName>
    </recommendedName>
</protein>
<evidence type="ECO:0000313" key="3">
    <source>
        <dbReference type="Proteomes" id="UP000199501"/>
    </source>
</evidence>
<evidence type="ECO:0000259" key="1">
    <source>
        <dbReference type="Pfam" id="PF19054"/>
    </source>
</evidence>
<dbReference type="Proteomes" id="UP000199501">
    <property type="component" value="Unassembled WGS sequence"/>
</dbReference>
<name>A0A1G6RG90_9PSEU</name>
<dbReference type="InterPro" id="IPR043917">
    <property type="entry name" value="DUF5753"/>
</dbReference>
<dbReference type="AlphaFoldDB" id="A0A1G6RG90"/>
<feature type="domain" description="DUF5753" evidence="1">
    <location>
        <begin position="2"/>
        <end position="49"/>
    </location>
</feature>
<gene>
    <name evidence="2" type="ORF">SAMN05216174_106328</name>
</gene>
<dbReference type="STRING" id="1271860.SAMN05216174_106328"/>
<accession>A0A1G6RG90</accession>